<dbReference type="AlphaFoldDB" id="A0A1Y5TPU6"/>
<keyword evidence="2" id="KW-1185">Reference proteome</keyword>
<gene>
    <name evidence="1" type="ORF">PAM7971_03700</name>
</gene>
<name>A0A1Y5TPU6_9RHOB</name>
<dbReference type="Proteomes" id="UP000193307">
    <property type="component" value="Unassembled WGS sequence"/>
</dbReference>
<reference evidence="1 2" key="1">
    <citation type="submission" date="2017-03" db="EMBL/GenBank/DDBJ databases">
        <authorList>
            <person name="Afonso C.L."/>
            <person name="Miller P.J."/>
            <person name="Scott M.A."/>
            <person name="Spackman E."/>
            <person name="Goraichik I."/>
            <person name="Dimitrov K.M."/>
            <person name="Suarez D.L."/>
            <person name="Swayne D.E."/>
        </authorList>
    </citation>
    <scope>NUCLEOTIDE SEQUENCE [LARGE SCALE GENOMIC DNA]</scope>
    <source>
        <strain evidence="1 2">CECT 7971</strain>
    </source>
</reference>
<accession>A0A1Y5TPU6</accession>
<evidence type="ECO:0000313" key="2">
    <source>
        <dbReference type="Proteomes" id="UP000193307"/>
    </source>
</evidence>
<organism evidence="1 2">
    <name type="scientific">Pacificibacter marinus</name>
    <dbReference type="NCBI Taxonomy" id="658057"/>
    <lineage>
        <taxon>Bacteria</taxon>
        <taxon>Pseudomonadati</taxon>
        <taxon>Pseudomonadota</taxon>
        <taxon>Alphaproteobacteria</taxon>
        <taxon>Rhodobacterales</taxon>
        <taxon>Roseobacteraceae</taxon>
        <taxon>Pacificibacter</taxon>
    </lineage>
</organism>
<evidence type="ECO:0000313" key="1">
    <source>
        <dbReference type="EMBL" id="SLN69315.1"/>
    </source>
</evidence>
<proteinExistence type="predicted"/>
<dbReference type="EMBL" id="FWFW01000019">
    <property type="protein sequence ID" value="SLN69315.1"/>
    <property type="molecule type" value="Genomic_DNA"/>
</dbReference>
<protein>
    <submittedName>
        <fullName evidence="1">Uncharacterized protein</fullName>
    </submittedName>
</protein>
<sequence length="87" mass="9979">MSGCGLKSGENHQISDICIYILATVFRKKGPRLSEAFPKTIARVIFRLTFRPNPNGLQTVPNRLRLHPHLQKCAVQFLQPDQAFYRQ</sequence>